<dbReference type="Pfam" id="PF11716">
    <property type="entry name" value="MDMPI_N"/>
    <property type="match status" value="1"/>
</dbReference>
<dbReference type="NCBIfam" id="TIGR03086">
    <property type="entry name" value="TIGR03086 family metal-binding protein"/>
    <property type="match status" value="1"/>
</dbReference>
<dbReference type="AlphaFoldDB" id="A0A7X6R6S5"/>
<organism evidence="2 3">
    <name type="scientific">Nocardia gamkensis</name>
    <dbReference type="NCBI Taxonomy" id="352869"/>
    <lineage>
        <taxon>Bacteria</taxon>
        <taxon>Bacillati</taxon>
        <taxon>Actinomycetota</taxon>
        <taxon>Actinomycetes</taxon>
        <taxon>Mycobacteriales</taxon>
        <taxon>Nocardiaceae</taxon>
        <taxon>Nocardia</taxon>
    </lineage>
</organism>
<dbReference type="InterPro" id="IPR024344">
    <property type="entry name" value="MDMPI_metal-binding"/>
</dbReference>
<evidence type="ECO:0000259" key="1">
    <source>
        <dbReference type="Pfam" id="PF11716"/>
    </source>
</evidence>
<sequence>MNPEFDFEPAAVALSSVVGRITDDQLAAPTPCADTTVRDLLAHVLDLTEAFRQAATKEAVGGSVAPAPPVDRALSEDWRDRVPAQLDALVAAWREPAAWDGVTEAGGVSEPAPVMARIALDEVVVHGWDLAKATGQPFACDNGHLAILLDMLRETPAEGVPGLFGPVVPVAPDAPALTRMLAYTGRRADWTADARGAVLG</sequence>
<name>A0A7X6R6S5_9NOCA</name>
<keyword evidence="3" id="KW-1185">Reference proteome</keyword>
<dbReference type="NCBIfam" id="TIGR03083">
    <property type="entry name" value="maleylpyruvate isomerase family mycothiol-dependent enzyme"/>
    <property type="match status" value="1"/>
</dbReference>
<dbReference type="InterPro" id="IPR034660">
    <property type="entry name" value="DinB/YfiT-like"/>
</dbReference>
<accession>A0A7X6R6S5</accession>
<protein>
    <submittedName>
        <fullName evidence="2">TIGR03086 family protein</fullName>
    </submittedName>
</protein>
<evidence type="ECO:0000313" key="2">
    <source>
        <dbReference type="EMBL" id="NKY30955.1"/>
    </source>
</evidence>
<evidence type="ECO:0000313" key="3">
    <source>
        <dbReference type="Proteomes" id="UP000540698"/>
    </source>
</evidence>
<comment type="caution">
    <text evidence="2">The sequence shown here is derived from an EMBL/GenBank/DDBJ whole genome shotgun (WGS) entry which is preliminary data.</text>
</comment>
<proteinExistence type="predicted"/>
<dbReference type="InterPro" id="IPR017520">
    <property type="entry name" value="CHP03086"/>
</dbReference>
<dbReference type="RefSeq" id="WP_062968269.1">
    <property type="nucleotide sequence ID" value="NZ_JAAXOS010000023.1"/>
</dbReference>
<dbReference type="InterPro" id="IPR017517">
    <property type="entry name" value="Maleyloyr_isom"/>
</dbReference>
<dbReference type="Proteomes" id="UP000540698">
    <property type="component" value="Unassembled WGS sequence"/>
</dbReference>
<dbReference type="SUPFAM" id="SSF109854">
    <property type="entry name" value="DinB/YfiT-like putative metalloenzymes"/>
    <property type="match status" value="1"/>
</dbReference>
<dbReference type="EMBL" id="JAAXOS010000023">
    <property type="protein sequence ID" value="NKY30955.1"/>
    <property type="molecule type" value="Genomic_DNA"/>
</dbReference>
<dbReference type="GO" id="GO:0046872">
    <property type="term" value="F:metal ion binding"/>
    <property type="evidence" value="ECO:0007669"/>
    <property type="project" value="InterPro"/>
</dbReference>
<dbReference type="Gene3D" id="1.20.120.450">
    <property type="entry name" value="dinb family like domain"/>
    <property type="match status" value="1"/>
</dbReference>
<reference evidence="2 3" key="1">
    <citation type="submission" date="2020-04" db="EMBL/GenBank/DDBJ databases">
        <title>MicrobeNet Type strains.</title>
        <authorList>
            <person name="Nicholson A.C."/>
        </authorList>
    </citation>
    <scope>NUCLEOTIDE SEQUENCE [LARGE SCALE GENOMIC DNA]</scope>
    <source>
        <strain evidence="2 3">DSM 44956</strain>
    </source>
</reference>
<gene>
    <name evidence="2" type="ORF">HGB38_32810</name>
</gene>
<feature type="domain" description="Mycothiol-dependent maleylpyruvate isomerase metal-binding" evidence="1">
    <location>
        <begin position="9"/>
        <end position="131"/>
    </location>
</feature>